<dbReference type="SUPFAM" id="SSF160909">
    <property type="entry name" value="ATP12-like"/>
    <property type="match status" value="1"/>
</dbReference>
<accession>A0A4R5ULG6</accession>
<dbReference type="InterPro" id="IPR023335">
    <property type="entry name" value="ATP12_ortho_dom_sf"/>
</dbReference>
<dbReference type="Pfam" id="PF07542">
    <property type="entry name" value="ATP12"/>
    <property type="match status" value="1"/>
</dbReference>
<comment type="similarity">
    <text evidence="1">Belongs to the ATP12 family.</text>
</comment>
<keyword evidence="2" id="KW-0809">Transit peptide</keyword>
<dbReference type="Proteomes" id="UP000295238">
    <property type="component" value="Unassembled WGS sequence"/>
</dbReference>
<dbReference type="InterPro" id="IPR042272">
    <property type="entry name" value="ATP12_ATP_synth-F1-assembly_N"/>
</dbReference>
<dbReference type="Gene3D" id="3.30.2180.10">
    <property type="entry name" value="ATP12-like"/>
    <property type="match status" value="1"/>
</dbReference>
<reference evidence="5 6" key="1">
    <citation type="submission" date="2019-03" db="EMBL/GenBank/DDBJ databases">
        <title>Rhizobium sp. nov., an bacterium isolated from biocrust in Mu Us Desert.</title>
        <authorList>
            <person name="Lixiong L."/>
        </authorList>
    </citation>
    <scope>NUCLEOTIDE SEQUENCE [LARGE SCALE GENOMIC DNA]</scope>
    <source>
        <strain evidence="5 6">SPY-1</strain>
    </source>
</reference>
<dbReference type="PANTHER" id="PTHR21013:SF10">
    <property type="entry name" value="ATP SYNTHASE MITOCHONDRIAL F1 COMPLEX ASSEMBLY FACTOR 2"/>
    <property type="match status" value="1"/>
</dbReference>
<keyword evidence="6" id="KW-1185">Reference proteome</keyword>
<organism evidence="5 6">
    <name type="scientific">Rhizobium deserti</name>
    <dbReference type="NCBI Taxonomy" id="2547961"/>
    <lineage>
        <taxon>Bacteria</taxon>
        <taxon>Pseudomonadati</taxon>
        <taxon>Pseudomonadota</taxon>
        <taxon>Alphaproteobacteria</taxon>
        <taxon>Hyphomicrobiales</taxon>
        <taxon>Rhizobiaceae</taxon>
        <taxon>Rhizobium/Agrobacterium group</taxon>
        <taxon>Rhizobium</taxon>
    </lineage>
</organism>
<proteinExistence type="inferred from homology"/>
<gene>
    <name evidence="5" type="ORF">E2F50_00465</name>
</gene>
<keyword evidence="3" id="KW-0143">Chaperone</keyword>
<dbReference type="RefSeq" id="WP_133314115.1">
    <property type="nucleotide sequence ID" value="NZ_SMTL01000001.1"/>
</dbReference>
<sequence>MRELFPDPSQALSHADPTRRAQIQMQKPLPKRFYTEVSIDRGEGSFAILLDGRPVKTPAKSALAVPTSQLAELIRDEWASQVDVIDPRTMPITRLVNTAIDGIAADPQAVFEDILRFSAGDMLCYRAESPENLVARQSEQWDPILDWAAAALGARFILIEGVMPQEQPRETIAAFAASLRRHDSPIALAALHTITTLTGSAILALAFAEGQVTADQAWQLAHLDEDWTIEHWGSDAEAEHRRAKRLEEMQAAAAAFQALQGSA</sequence>
<dbReference type="Gene3D" id="1.10.3580.10">
    <property type="entry name" value="ATP12 ATPase"/>
    <property type="match status" value="1"/>
</dbReference>
<evidence type="ECO:0000256" key="3">
    <source>
        <dbReference type="ARBA" id="ARBA00023186"/>
    </source>
</evidence>
<evidence type="ECO:0000313" key="5">
    <source>
        <dbReference type="EMBL" id="TDK38666.1"/>
    </source>
</evidence>
<dbReference type="EMBL" id="SMTL01000001">
    <property type="protein sequence ID" value="TDK38666.1"/>
    <property type="molecule type" value="Genomic_DNA"/>
</dbReference>
<dbReference type="PANTHER" id="PTHR21013">
    <property type="entry name" value="ATP SYNTHASE MITOCHONDRIAL F1 COMPLEX ASSEMBLY FACTOR 2/ATP12 PROTEIN, MITOCHONDRIAL PRECURSOR"/>
    <property type="match status" value="1"/>
</dbReference>
<evidence type="ECO:0000256" key="1">
    <source>
        <dbReference type="ARBA" id="ARBA00008231"/>
    </source>
</evidence>
<evidence type="ECO:0000313" key="6">
    <source>
        <dbReference type="Proteomes" id="UP000295238"/>
    </source>
</evidence>
<dbReference type="InterPro" id="IPR011419">
    <property type="entry name" value="ATP12_ATP_synth-F1-assembly"/>
</dbReference>
<dbReference type="OrthoDB" id="9797825at2"/>
<name>A0A4R5ULG6_9HYPH</name>
<dbReference type="AlphaFoldDB" id="A0A4R5ULG6"/>
<evidence type="ECO:0000256" key="2">
    <source>
        <dbReference type="ARBA" id="ARBA00022946"/>
    </source>
</evidence>
<feature type="region of interest" description="Disordered" evidence="4">
    <location>
        <begin position="1"/>
        <end position="20"/>
    </location>
</feature>
<dbReference type="GO" id="GO:0043461">
    <property type="term" value="P:proton-transporting ATP synthase complex assembly"/>
    <property type="evidence" value="ECO:0007669"/>
    <property type="project" value="InterPro"/>
</dbReference>
<comment type="caution">
    <text evidence="5">The sequence shown here is derived from an EMBL/GenBank/DDBJ whole genome shotgun (WGS) entry which is preliminary data.</text>
</comment>
<protein>
    <submittedName>
        <fullName evidence="5">ATPase</fullName>
    </submittedName>
</protein>
<evidence type="ECO:0000256" key="4">
    <source>
        <dbReference type="SAM" id="MobiDB-lite"/>
    </source>
</evidence>